<evidence type="ECO:0000313" key="1">
    <source>
        <dbReference type="EMBL" id="KAJ5440095.1"/>
    </source>
</evidence>
<organism evidence="1 2">
    <name type="scientific">Penicillium daleae</name>
    <dbReference type="NCBI Taxonomy" id="63821"/>
    <lineage>
        <taxon>Eukaryota</taxon>
        <taxon>Fungi</taxon>
        <taxon>Dikarya</taxon>
        <taxon>Ascomycota</taxon>
        <taxon>Pezizomycotina</taxon>
        <taxon>Eurotiomycetes</taxon>
        <taxon>Eurotiomycetidae</taxon>
        <taxon>Eurotiales</taxon>
        <taxon>Aspergillaceae</taxon>
        <taxon>Penicillium</taxon>
    </lineage>
</organism>
<evidence type="ECO:0000313" key="2">
    <source>
        <dbReference type="Proteomes" id="UP001213681"/>
    </source>
</evidence>
<sequence>MQSLDAEVGKLKDHTNYTRWHSRLRRALKRQDHRFWPTLMGTNQPPVLHKLTVPDDNVVREVLADEYGIPLESISANHIADHINKSVHQPNASLNAWQALDQKLLPLFLVTIGSHLHFHVRLARTGSQAYRIIEGMFSGLAKQHVWANWINCSFSAYKTAQDFVNRWRRALDEVLYLLENEAPTVACQFCQFMTAIDGHPGTKSWAQQASFDMSHSSLMDKVYHSFLSRLSKSGKATNELRVHWNM</sequence>
<keyword evidence="2" id="KW-1185">Reference proteome</keyword>
<dbReference type="EMBL" id="JAPVEA010000008">
    <property type="protein sequence ID" value="KAJ5440095.1"/>
    <property type="molecule type" value="Genomic_DNA"/>
</dbReference>
<proteinExistence type="predicted"/>
<dbReference type="Proteomes" id="UP001213681">
    <property type="component" value="Unassembled WGS sequence"/>
</dbReference>
<dbReference type="AlphaFoldDB" id="A0AAD6FZZ9"/>
<gene>
    <name evidence="1" type="ORF">N7458_011093</name>
</gene>
<accession>A0AAD6FZZ9</accession>
<dbReference type="RefSeq" id="XP_056763324.1">
    <property type="nucleotide sequence ID" value="XM_056914475.1"/>
</dbReference>
<comment type="caution">
    <text evidence="1">The sequence shown here is derived from an EMBL/GenBank/DDBJ whole genome shotgun (WGS) entry which is preliminary data.</text>
</comment>
<name>A0AAD6FZZ9_9EURO</name>
<dbReference type="GeneID" id="81604718"/>
<reference evidence="1" key="2">
    <citation type="journal article" date="2023" name="IMA Fungus">
        <title>Comparative genomic study of the Penicillium genus elucidates a diverse pangenome and 15 lateral gene transfer events.</title>
        <authorList>
            <person name="Petersen C."/>
            <person name="Sorensen T."/>
            <person name="Nielsen M.R."/>
            <person name="Sondergaard T.E."/>
            <person name="Sorensen J.L."/>
            <person name="Fitzpatrick D.A."/>
            <person name="Frisvad J.C."/>
            <person name="Nielsen K.L."/>
        </authorList>
    </citation>
    <scope>NUCLEOTIDE SEQUENCE</scope>
    <source>
        <strain evidence="1">IBT 16125</strain>
    </source>
</reference>
<reference evidence="1" key="1">
    <citation type="submission" date="2022-12" db="EMBL/GenBank/DDBJ databases">
        <authorList>
            <person name="Petersen C."/>
        </authorList>
    </citation>
    <scope>NUCLEOTIDE SEQUENCE</scope>
    <source>
        <strain evidence="1">IBT 16125</strain>
    </source>
</reference>
<protein>
    <submittedName>
        <fullName evidence="1">Uncharacterized protein</fullName>
    </submittedName>
</protein>